<dbReference type="AlphaFoldDB" id="A0A0A2M433"/>
<keyword evidence="1" id="KW-0597">Phosphoprotein</keyword>
<dbReference type="PANTHER" id="PTHR44520">
    <property type="entry name" value="RESPONSE REGULATOR RCP1-RELATED"/>
    <property type="match status" value="1"/>
</dbReference>
<feature type="domain" description="Response regulatory" evidence="2">
    <location>
        <begin position="7"/>
        <end position="128"/>
    </location>
</feature>
<protein>
    <submittedName>
        <fullName evidence="3">Response regulator receiver protein</fullName>
    </submittedName>
</protein>
<dbReference type="Gene3D" id="3.40.50.2300">
    <property type="match status" value="1"/>
</dbReference>
<feature type="modified residue" description="4-aspartylphosphate" evidence="1">
    <location>
        <position position="61"/>
    </location>
</feature>
<keyword evidence="4" id="KW-1185">Reference proteome</keyword>
<dbReference type="Proteomes" id="UP000030152">
    <property type="component" value="Unassembled WGS sequence"/>
</dbReference>
<dbReference type="Pfam" id="PF00072">
    <property type="entry name" value="Response_reg"/>
    <property type="match status" value="1"/>
</dbReference>
<evidence type="ECO:0000313" key="3">
    <source>
        <dbReference type="EMBL" id="KGO86168.1"/>
    </source>
</evidence>
<reference evidence="3 4" key="1">
    <citation type="submission" date="2013-09" db="EMBL/GenBank/DDBJ databases">
        <authorList>
            <person name="Zeng Z."/>
            <person name="Chen C."/>
        </authorList>
    </citation>
    <scope>NUCLEOTIDE SEQUENCE [LARGE SCALE GENOMIC DNA]</scope>
    <source>
        <strain evidence="3 4">WB 3.3-2</strain>
    </source>
</reference>
<dbReference type="OrthoDB" id="9789181at2"/>
<sequence>MILTNLHIVIAEDDPDDGMLVVESFTRNDFYAKVNLVNNGEELVEYLKNNTNNIPDIILTDINMPIMNGIEALIQIKDNSEFNKIPCFVYSTSINPSYEARGRELGVKGFLIKPFSLEEFDDIPNKIISILDNA</sequence>
<dbReference type="PANTHER" id="PTHR44520:SF2">
    <property type="entry name" value="RESPONSE REGULATOR RCP1"/>
    <property type="match status" value="1"/>
</dbReference>
<dbReference type="RefSeq" id="WP_020214534.1">
    <property type="nucleotide sequence ID" value="NZ_JRLX01000013.1"/>
</dbReference>
<evidence type="ECO:0000256" key="1">
    <source>
        <dbReference type="PROSITE-ProRule" id="PRU00169"/>
    </source>
</evidence>
<comment type="caution">
    <text evidence="3">The sequence shown here is derived from an EMBL/GenBank/DDBJ whole genome shotgun (WGS) entry which is preliminary data.</text>
</comment>
<name>A0A0A2M433_9FLAO</name>
<dbReference type="STRING" id="1121895.GCA_000378485_03358"/>
<dbReference type="PROSITE" id="PS50110">
    <property type="entry name" value="RESPONSE_REGULATORY"/>
    <property type="match status" value="1"/>
</dbReference>
<dbReference type="SUPFAM" id="SSF52172">
    <property type="entry name" value="CheY-like"/>
    <property type="match status" value="1"/>
</dbReference>
<evidence type="ECO:0000259" key="2">
    <source>
        <dbReference type="PROSITE" id="PS50110"/>
    </source>
</evidence>
<organism evidence="3 4">
    <name type="scientific">Flavobacterium rivuli WB 3.3-2 = DSM 21788</name>
    <dbReference type="NCBI Taxonomy" id="1121895"/>
    <lineage>
        <taxon>Bacteria</taxon>
        <taxon>Pseudomonadati</taxon>
        <taxon>Bacteroidota</taxon>
        <taxon>Flavobacteriia</taxon>
        <taxon>Flavobacteriales</taxon>
        <taxon>Flavobacteriaceae</taxon>
        <taxon>Flavobacterium</taxon>
    </lineage>
</organism>
<accession>A0A0A2M433</accession>
<dbReference type="InterPro" id="IPR001789">
    <property type="entry name" value="Sig_transdc_resp-reg_receiver"/>
</dbReference>
<dbReference type="EMBL" id="JRLX01000013">
    <property type="protein sequence ID" value="KGO86168.1"/>
    <property type="molecule type" value="Genomic_DNA"/>
</dbReference>
<dbReference type="InterPro" id="IPR011006">
    <property type="entry name" value="CheY-like_superfamily"/>
</dbReference>
<dbReference type="InterPro" id="IPR052893">
    <property type="entry name" value="TCS_response_regulator"/>
</dbReference>
<proteinExistence type="predicted"/>
<dbReference type="GO" id="GO:0000160">
    <property type="term" value="P:phosphorelay signal transduction system"/>
    <property type="evidence" value="ECO:0007669"/>
    <property type="project" value="InterPro"/>
</dbReference>
<dbReference type="SMART" id="SM00448">
    <property type="entry name" value="REC"/>
    <property type="match status" value="1"/>
</dbReference>
<dbReference type="eggNOG" id="COG2197">
    <property type="taxonomic scope" value="Bacteria"/>
</dbReference>
<evidence type="ECO:0000313" key="4">
    <source>
        <dbReference type="Proteomes" id="UP000030152"/>
    </source>
</evidence>
<gene>
    <name evidence="3" type="ORF">Q765_12705</name>
</gene>